<dbReference type="KEGG" id="alka:J0B03_09270"/>
<feature type="domain" description="Cation efflux protein transmembrane" evidence="8">
    <location>
        <begin position="30"/>
        <end position="222"/>
    </location>
</feature>
<evidence type="ECO:0000259" key="8">
    <source>
        <dbReference type="Pfam" id="PF01545"/>
    </source>
</evidence>
<dbReference type="PANTHER" id="PTHR43840:SF15">
    <property type="entry name" value="MITOCHONDRIAL METAL TRANSPORTER 1-RELATED"/>
    <property type="match status" value="1"/>
</dbReference>
<reference evidence="10" key="1">
    <citation type="submission" date="2021-03" db="EMBL/GenBank/DDBJ databases">
        <title>Alkalibacter marinus sp. nov., isolated from tidal flat sediment.</title>
        <authorList>
            <person name="Namirimu T."/>
            <person name="Yang J.-A."/>
            <person name="Yang S.-H."/>
            <person name="Kim Y.-J."/>
            <person name="Kwon K.K."/>
        </authorList>
    </citation>
    <scope>NUCLEOTIDE SEQUENCE</scope>
    <source>
        <strain evidence="10">ES005</strain>
    </source>
</reference>
<dbReference type="EMBL" id="CP071444">
    <property type="protein sequence ID" value="QSX07989.1"/>
    <property type="molecule type" value="Genomic_DNA"/>
</dbReference>
<dbReference type="InterPro" id="IPR050291">
    <property type="entry name" value="CDF_Transporter"/>
</dbReference>
<dbReference type="InterPro" id="IPR027470">
    <property type="entry name" value="Cation_efflux_CTD"/>
</dbReference>
<keyword evidence="11" id="KW-1185">Reference proteome</keyword>
<dbReference type="InterPro" id="IPR027469">
    <property type="entry name" value="Cation_efflux_TMD_sf"/>
</dbReference>
<feature type="transmembrane region" description="Helical" evidence="7">
    <location>
        <begin position="125"/>
        <end position="147"/>
    </location>
</feature>
<dbReference type="InterPro" id="IPR002524">
    <property type="entry name" value="Cation_efflux"/>
</dbReference>
<feature type="transmembrane region" description="Helical" evidence="7">
    <location>
        <begin position="96"/>
        <end position="113"/>
    </location>
</feature>
<dbReference type="RefSeq" id="WP_207299331.1">
    <property type="nucleotide sequence ID" value="NZ_CP071444.1"/>
</dbReference>
<evidence type="ECO:0000313" key="10">
    <source>
        <dbReference type="EMBL" id="QSX07989.1"/>
    </source>
</evidence>
<evidence type="ECO:0000256" key="6">
    <source>
        <dbReference type="ARBA" id="ARBA00023136"/>
    </source>
</evidence>
<evidence type="ECO:0000256" key="3">
    <source>
        <dbReference type="ARBA" id="ARBA00022448"/>
    </source>
</evidence>
<feature type="transmembrane region" description="Helical" evidence="7">
    <location>
        <begin position="30"/>
        <end position="57"/>
    </location>
</feature>
<organism evidence="10 11">
    <name type="scientific">Alkalibacter rhizosphaerae</name>
    <dbReference type="NCBI Taxonomy" id="2815577"/>
    <lineage>
        <taxon>Bacteria</taxon>
        <taxon>Bacillati</taxon>
        <taxon>Bacillota</taxon>
        <taxon>Clostridia</taxon>
        <taxon>Eubacteriales</taxon>
        <taxon>Eubacteriaceae</taxon>
        <taxon>Alkalibacter</taxon>
    </lineage>
</organism>
<keyword evidence="6 7" id="KW-0472">Membrane</keyword>
<keyword evidence="5 7" id="KW-1133">Transmembrane helix</keyword>
<dbReference type="AlphaFoldDB" id="A0A975AHU5"/>
<dbReference type="InterPro" id="IPR058533">
    <property type="entry name" value="Cation_efflux_TM"/>
</dbReference>
<dbReference type="GO" id="GO:0016020">
    <property type="term" value="C:membrane"/>
    <property type="evidence" value="ECO:0007669"/>
    <property type="project" value="UniProtKB-SubCell"/>
</dbReference>
<keyword evidence="3" id="KW-0813">Transport</keyword>
<evidence type="ECO:0000256" key="2">
    <source>
        <dbReference type="ARBA" id="ARBA00008114"/>
    </source>
</evidence>
<dbReference type="SUPFAM" id="SSF160240">
    <property type="entry name" value="Cation efflux protein cytoplasmic domain-like"/>
    <property type="match status" value="1"/>
</dbReference>
<dbReference type="SUPFAM" id="SSF161111">
    <property type="entry name" value="Cation efflux protein transmembrane domain-like"/>
    <property type="match status" value="1"/>
</dbReference>
<dbReference type="InterPro" id="IPR036837">
    <property type="entry name" value="Cation_efflux_CTD_sf"/>
</dbReference>
<name>A0A975AHU5_9FIRM</name>
<evidence type="ECO:0000256" key="5">
    <source>
        <dbReference type="ARBA" id="ARBA00022989"/>
    </source>
</evidence>
<keyword evidence="4 7" id="KW-0812">Transmembrane</keyword>
<protein>
    <submittedName>
        <fullName evidence="10">Cation transporter</fullName>
    </submittedName>
</protein>
<comment type="similarity">
    <text evidence="2">Belongs to the cation diffusion facilitator (CDF) transporter (TC 2.A.4) family.</text>
</comment>
<dbReference type="FunFam" id="1.20.1510.10:FF:000006">
    <property type="entry name" value="Divalent cation efflux transporter"/>
    <property type="match status" value="1"/>
</dbReference>
<feature type="domain" description="Cation efflux protein cytoplasmic" evidence="9">
    <location>
        <begin position="227"/>
        <end position="302"/>
    </location>
</feature>
<feature type="transmembrane region" description="Helical" evidence="7">
    <location>
        <begin position="179"/>
        <end position="208"/>
    </location>
</feature>
<dbReference type="Proteomes" id="UP000663499">
    <property type="component" value="Chromosome"/>
</dbReference>
<gene>
    <name evidence="10" type="ORF">J0B03_09270</name>
</gene>
<accession>A0A975AHU5</accession>
<evidence type="ECO:0000313" key="11">
    <source>
        <dbReference type="Proteomes" id="UP000663499"/>
    </source>
</evidence>
<evidence type="ECO:0000259" key="9">
    <source>
        <dbReference type="Pfam" id="PF16916"/>
    </source>
</evidence>
<comment type="subcellular location">
    <subcellularLocation>
        <location evidence="1">Membrane</location>
        <topology evidence="1">Multi-pass membrane protein</topology>
    </subcellularLocation>
</comment>
<sequence length="386" mass="43089">MLEKWLIRRFVKIEKESVKTRENYGIMSSFVGIFCNVALFAVKLVVGILSSSISLIADSVNNLSDVGTNIVTLVGFRMSGKPADKEHPFGHGRTEYLSALGVSFVILLLGYELMKTSIQRILDPVVVDIGLVSAGVILLTILVKIWLARFYGNIAKKIDSQALSAAAVDSRNDVLATGLVLVAFGVARLTGLMIDGYAGMIVAAFIVYNGIQFIRESMNTLIGVQPEDGLLERIHEYILGFDGIMSLHDVIVHDYGPVSKMASAHVGISAEYSLIVAHEIVDRIERDILEDMGISLVIHIDPIERETNAGTKIKDDIEKYLKKYGQDVTIRDFRIIEEENVVLFDLFFPETFDGDLGHMRTSINLFLQSKYPYYFLLNLRKEKLYL</sequence>
<evidence type="ECO:0000256" key="4">
    <source>
        <dbReference type="ARBA" id="ARBA00022692"/>
    </source>
</evidence>
<dbReference type="Pfam" id="PF16916">
    <property type="entry name" value="ZT_dimer"/>
    <property type="match status" value="1"/>
</dbReference>
<dbReference type="Gene3D" id="1.20.1510.10">
    <property type="entry name" value="Cation efflux protein transmembrane domain"/>
    <property type="match status" value="1"/>
</dbReference>
<evidence type="ECO:0000256" key="7">
    <source>
        <dbReference type="SAM" id="Phobius"/>
    </source>
</evidence>
<evidence type="ECO:0000256" key="1">
    <source>
        <dbReference type="ARBA" id="ARBA00004141"/>
    </source>
</evidence>
<proteinExistence type="inferred from homology"/>
<dbReference type="Gene3D" id="3.30.70.1350">
    <property type="entry name" value="Cation efflux protein, cytoplasmic domain"/>
    <property type="match status" value="1"/>
</dbReference>
<dbReference type="GO" id="GO:0008324">
    <property type="term" value="F:monoatomic cation transmembrane transporter activity"/>
    <property type="evidence" value="ECO:0007669"/>
    <property type="project" value="InterPro"/>
</dbReference>
<dbReference type="PANTHER" id="PTHR43840">
    <property type="entry name" value="MITOCHONDRIAL METAL TRANSPORTER 1-RELATED"/>
    <property type="match status" value="1"/>
</dbReference>
<dbReference type="Pfam" id="PF01545">
    <property type="entry name" value="Cation_efflux"/>
    <property type="match status" value="1"/>
</dbReference>
<dbReference type="NCBIfam" id="TIGR01297">
    <property type="entry name" value="CDF"/>
    <property type="match status" value="1"/>
</dbReference>